<feature type="transmembrane region" description="Helical" evidence="9">
    <location>
        <begin position="27"/>
        <end position="48"/>
    </location>
</feature>
<evidence type="ECO:0000259" key="10">
    <source>
        <dbReference type="Pfam" id="PF04290"/>
    </source>
</evidence>
<dbReference type="InterPro" id="IPR055348">
    <property type="entry name" value="DctQ"/>
</dbReference>
<comment type="caution">
    <text evidence="11">The sequence shown here is derived from an EMBL/GenBank/DDBJ whole genome shotgun (WGS) entry which is preliminary data.</text>
</comment>
<evidence type="ECO:0000256" key="9">
    <source>
        <dbReference type="RuleBase" id="RU369079"/>
    </source>
</evidence>
<dbReference type="OrthoDB" id="7843894at2"/>
<dbReference type="RefSeq" id="WP_025056550.1">
    <property type="nucleotide sequence ID" value="NZ_JACIFU010000004.1"/>
</dbReference>
<comment type="subunit">
    <text evidence="9">The complex comprises the extracytoplasmic solute receptor protein and the two transmembrane proteins.</text>
</comment>
<reference evidence="11 12" key="1">
    <citation type="submission" date="2020-08" db="EMBL/GenBank/DDBJ databases">
        <title>Genomic Encyclopedia of Type Strains, Phase IV (KMG-IV): sequencing the most valuable type-strain genomes for metagenomic binning, comparative biology and taxonomic classification.</title>
        <authorList>
            <person name="Goeker M."/>
        </authorList>
    </citation>
    <scope>NUCLEOTIDE SEQUENCE [LARGE SCALE GENOMIC DNA]</scope>
    <source>
        <strain evidence="11 12">DSM 101015</strain>
    </source>
</reference>
<protein>
    <recommendedName>
        <fullName evidence="9">TRAP transporter small permease protein</fullName>
    </recommendedName>
</protein>
<dbReference type="EMBL" id="JACIFU010000004">
    <property type="protein sequence ID" value="MBB4175523.1"/>
    <property type="molecule type" value="Genomic_DNA"/>
</dbReference>
<gene>
    <name evidence="11" type="ORF">GGR93_003316</name>
</gene>
<evidence type="ECO:0000256" key="3">
    <source>
        <dbReference type="ARBA" id="ARBA00022475"/>
    </source>
</evidence>
<dbReference type="GO" id="GO:0005886">
    <property type="term" value="C:plasma membrane"/>
    <property type="evidence" value="ECO:0007669"/>
    <property type="project" value="UniProtKB-SubCell"/>
</dbReference>
<dbReference type="InterPro" id="IPR007387">
    <property type="entry name" value="TRAP_DctQ"/>
</dbReference>
<evidence type="ECO:0000256" key="1">
    <source>
        <dbReference type="ARBA" id="ARBA00004429"/>
    </source>
</evidence>
<dbReference type="PANTHER" id="PTHR35011:SF10">
    <property type="entry name" value="TRAP TRANSPORTER SMALL PERMEASE PROTEIN"/>
    <property type="match status" value="1"/>
</dbReference>
<keyword evidence="4 9" id="KW-0997">Cell inner membrane</keyword>
<dbReference type="Proteomes" id="UP000565745">
    <property type="component" value="Unassembled WGS sequence"/>
</dbReference>
<evidence type="ECO:0000313" key="11">
    <source>
        <dbReference type="EMBL" id="MBB4175523.1"/>
    </source>
</evidence>
<feature type="transmembrane region" description="Helical" evidence="9">
    <location>
        <begin position="60"/>
        <end position="79"/>
    </location>
</feature>
<dbReference type="GO" id="GO:0015740">
    <property type="term" value="P:C4-dicarboxylate transport"/>
    <property type="evidence" value="ECO:0007669"/>
    <property type="project" value="TreeGrafter"/>
</dbReference>
<feature type="transmembrane region" description="Helical" evidence="9">
    <location>
        <begin position="100"/>
        <end position="123"/>
    </location>
</feature>
<dbReference type="GO" id="GO:0022857">
    <property type="term" value="F:transmembrane transporter activity"/>
    <property type="evidence" value="ECO:0007669"/>
    <property type="project" value="UniProtKB-UniRule"/>
</dbReference>
<name>A0A7W6Q599_9RHOB</name>
<feature type="domain" description="Tripartite ATP-independent periplasmic transporters DctQ component" evidence="10">
    <location>
        <begin position="40"/>
        <end position="172"/>
    </location>
</feature>
<evidence type="ECO:0000256" key="6">
    <source>
        <dbReference type="ARBA" id="ARBA00022989"/>
    </source>
</evidence>
<evidence type="ECO:0000256" key="4">
    <source>
        <dbReference type="ARBA" id="ARBA00022519"/>
    </source>
</evidence>
<evidence type="ECO:0000256" key="2">
    <source>
        <dbReference type="ARBA" id="ARBA00022448"/>
    </source>
</evidence>
<keyword evidence="5 9" id="KW-0812">Transmembrane</keyword>
<keyword evidence="2 9" id="KW-0813">Transport</keyword>
<evidence type="ECO:0000256" key="5">
    <source>
        <dbReference type="ARBA" id="ARBA00022692"/>
    </source>
</evidence>
<keyword evidence="12" id="KW-1185">Reference proteome</keyword>
<evidence type="ECO:0000256" key="7">
    <source>
        <dbReference type="ARBA" id="ARBA00023136"/>
    </source>
</evidence>
<feature type="transmembrane region" description="Helical" evidence="9">
    <location>
        <begin position="149"/>
        <end position="169"/>
    </location>
</feature>
<dbReference type="Pfam" id="PF04290">
    <property type="entry name" value="DctQ"/>
    <property type="match status" value="1"/>
</dbReference>
<dbReference type="PANTHER" id="PTHR35011">
    <property type="entry name" value="2,3-DIKETO-L-GULONATE TRAP TRANSPORTER SMALL PERMEASE PROTEIN YIAM"/>
    <property type="match status" value="1"/>
</dbReference>
<organism evidence="11 12">
    <name type="scientific">Sulfitobacter noctilucicola</name>
    <dbReference type="NCBI Taxonomy" id="1342301"/>
    <lineage>
        <taxon>Bacteria</taxon>
        <taxon>Pseudomonadati</taxon>
        <taxon>Pseudomonadota</taxon>
        <taxon>Alphaproteobacteria</taxon>
        <taxon>Rhodobacterales</taxon>
        <taxon>Roseobacteraceae</taxon>
        <taxon>Sulfitobacter</taxon>
    </lineage>
</organism>
<accession>A0A7W6Q599</accession>
<evidence type="ECO:0000313" key="12">
    <source>
        <dbReference type="Proteomes" id="UP000565745"/>
    </source>
</evidence>
<proteinExistence type="inferred from homology"/>
<keyword evidence="7 9" id="KW-0472">Membrane</keyword>
<sequence>MAGSAAVLEDSSLLSKLDRMLLPIERFCALLSGLAIFSLMFLAAYSVTGRKFFGSPMMGYVDYIEAAMPIIAIMGVSYVQRDGTHIRMDMLVSALKGRMLWFFELVSVLLILILIVALTYGAWEHFDRSFDCARPLCSRDSSIDVGIPIWPSKLVVPVAFGVLVLRLLLQTWGYGRALILGLENPVAVPLNLTIAEQAMIEAKSLEGLTDGTD</sequence>
<dbReference type="AlphaFoldDB" id="A0A7W6Q599"/>
<keyword evidence="6 9" id="KW-1133">Transmembrane helix</keyword>
<evidence type="ECO:0000256" key="8">
    <source>
        <dbReference type="ARBA" id="ARBA00038436"/>
    </source>
</evidence>
<keyword evidence="3" id="KW-1003">Cell membrane</keyword>
<comment type="similarity">
    <text evidence="8 9">Belongs to the TRAP transporter small permease family.</text>
</comment>
<comment type="subcellular location">
    <subcellularLocation>
        <location evidence="1 9">Cell inner membrane</location>
        <topology evidence="1 9">Multi-pass membrane protein</topology>
    </subcellularLocation>
</comment>
<comment type="function">
    <text evidence="9">Part of the tripartite ATP-independent periplasmic (TRAP) transport system.</text>
</comment>